<reference evidence="3" key="1">
    <citation type="journal article" date="2019" name="Science">
        <title>Mutation of a bHLH transcription factor allowed almond domestication.</title>
        <authorList>
            <person name="Sanchez-Perez R."/>
            <person name="Pavan S."/>
            <person name="Mazzeo R."/>
            <person name="Moldovan C."/>
            <person name="Aiese Cigliano R."/>
            <person name="Del Cueto J."/>
            <person name="Ricciardi F."/>
            <person name="Lotti C."/>
            <person name="Ricciardi L."/>
            <person name="Dicenta F."/>
            <person name="Lopez-Marques R.L."/>
            <person name="Lindberg Moller B."/>
        </authorList>
    </citation>
    <scope>NUCLEOTIDE SEQUENCE</scope>
</reference>
<dbReference type="PROSITE" id="PS50994">
    <property type="entry name" value="INTEGRASE"/>
    <property type="match status" value="1"/>
</dbReference>
<dbReference type="GO" id="GO:0015074">
    <property type="term" value="P:DNA integration"/>
    <property type="evidence" value="ECO:0007669"/>
    <property type="project" value="InterPro"/>
</dbReference>
<dbReference type="InterPro" id="IPR036397">
    <property type="entry name" value="RNaseH_sf"/>
</dbReference>
<name>A0A4Y1QMP3_PRUDU</name>
<feature type="region of interest" description="Disordered" evidence="1">
    <location>
        <begin position="165"/>
        <end position="219"/>
    </location>
</feature>
<dbReference type="AlphaFoldDB" id="A0A4Y1QMP3"/>
<evidence type="ECO:0000256" key="1">
    <source>
        <dbReference type="SAM" id="MobiDB-lite"/>
    </source>
</evidence>
<evidence type="ECO:0000313" key="3">
    <source>
        <dbReference type="EMBL" id="BBG93135.1"/>
    </source>
</evidence>
<sequence>MVTLKSDNGDECRSDHFLKVCQDEGIVRHFTVRETPQHNGVAKPMNCTLLEKVQCMLFNASLGKAFWAEAVTYASHLINRLHVAVKEGKTPMDIWSGKPGTDYKYLHIFGCPTYFHVRESKLDPRAKTTLFMDFSTGMKGYRFWCPDMKKFVVSRDVTFDETTMLNHNKNGSESDVTKTTSGSKIVPVKSDDSDTSPTIDSNDEDERNEEEASTQEPSQ</sequence>
<proteinExistence type="predicted"/>
<protein>
    <recommendedName>
        <fullName evidence="2">Integrase catalytic domain-containing protein</fullName>
    </recommendedName>
</protein>
<dbReference type="PANTHER" id="PTHR42648:SF28">
    <property type="entry name" value="TRANSPOSON-ENCODED PROTEIN WITH RIBONUCLEASE H-LIKE AND RETROVIRUS ZINC FINGER-LIKE DOMAINS"/>
    <property type="match status" value="1"/>
</dbReference>
<feature type="domain" description="Integrase catalytic" evidence="2">
    <location>
        <begin position="1"/>
        <end position="99"/>
    </location>
</feature>
<dbReference type="EMBL" id="AP019297">
    <property type="protein sequence ID" value="BBG93135.1"/>
    <property type="molecule type" value="Genomic_DNA"/>
</dbReference>
<dbReference type="GO" id="GO:0003676">
    <property type="term" value="F:nucleic acid binding"/>
    <property type="evidence" value="ECO:0007669"/>
    <property type="project" value="InterPro"/>
</dbReference>
<organism evidence="3">
    <name type="scientific">Prunus dulcis</name>
    <name type="common">Almond</name>
    <name type="synonym">Amygdalus dulcis</name>
    <dbReference type="NCBI Taxonomy" id="3755"/>
    <lineage>
        <taxon>Eukaryota</taxon>
        <taxon>Viridiplantae</taxon>
        <taxon>Streptophyta</taxon>
        <taxon>Embryophyta</taxon>
        <taxon>Tracheophyta</taxon>
        <taxon>Spermatophyta</taxon>
        <taxon>Magnoliopsida</taxon>
        <taxon>eudicotyledons</taxon>
        <taxon>Gunneridae</taxon>
        <taxon>Pentapetalae</taxon>
        <taxon>rosids</taxon>
        <taxon>fabids</taxon>
        <taxon>Rosales</taxon>
        <taxon>Rosaceae</taxon>
        <taxon>Amygdaloideae</taxon>
        <taxon>Amygdaleae</taxon>
        <taxon>Prunus</taxon>
    </lineage>
</organism>
<dbReference type="InterPro" id="IPR001584">
    <property type="entry name" value="Integrase_cat-core"/>
</dbReference>
<dbReference type="Pfam" id="PF25597">
    <property type="entry name" value="SH3_retrovirus"/>
    <property type="match status" value="1"/>
</dbReference>
<gene>
    <name evidence="3" type="ORF">Prudu_001055</name>
</gene>
<dbReference type="SUPFAM" id="SSF53098">
    <property type="entry name" value="Ribonuclease H-like"/>
    <property type="match status" value="1"/>
</dbReference>
<accession>A0A4Y1QMP3</accession>
<dbReference type="InterPro" id="IPR039537">
    <property type="entry name" value="Retrotran_Ty1/copia-like"/>
</dbReference>
<evidence type="ECO:0000259" key="2">
    <source>
        <dbReference type="PROSITE" id="PS50994"/>
    </source>
</evidence>
<dbReference type="Gene3D" id="3.30.420.10">
    <property type="entry name" value="Ribonuclease H-like superfamily/Ribonuclease H"/>
    <property type="match status" value="1"/>
</dbReference>
<feature type="compositionally biased region" description="Acidic residues" evidence="1">
    <location>
        <begin position="201"/>
        <end position="213"/>
    </location>
</feature>
<dbReference type="PANTHER" id="PTHR42648">
    <property type="entry name" value="TRANSPOSASE, PUTATIVE-RELATED"/>
    <property type="match status" value="1"/>
</dbReference>
<dbReference type="InterPro" id="IPR057670">
    <property type="entry name" value="SH3_retrovirus"/>
</dbReference>
<dbReference type="InterPro" id="IPR012337">
    <property type="entry name" value="RNaseH-like_sf"/>
</dbReference>